<keyword evidence="1" id="KW-0732">Signal</keyword>
<evidence type="ECO:0000313" key="2">
    <source>
        <dbReference type="EMBL" id="JAA89218.1"/>
    </source>
</evidence>
<name>S4PHA5_9NEOP</name>
<feature type="chain" id="PRO_5004522453" description="Secreted protein" evidence="1">
    <location>
        <begin position="18"/>
        <end position="99"/>
    </location>
</feature>
<reference evidence="2" key="2">
    <citation type="submission" date="2013-05" db="EMBL/GenBank/DDBJ databases">
        <authorList>
            <person name="Carter J.-M."/>
            <person name="Baker S.C."/>
            <person name="Pink R."/>
            <person name="Carter D.R.F."/>
            <person name="Collins A."/>
            <person name="Tomlin J."/>
            <person name="Gibbs M."/>
            <person name="Breuker C.J."/>
        </authorList>
    </citation>
    <scope>NUCLEOTIDE SEQUENCE</scope>
    <source>
        <tissue evidence="2">Ovary</tissue>
    </source>
</reference>
<dbReference type="AlphaFoldDB" id="S4PHA5"/>
<feature type="signal peptide" evidence="1">
    <location>
        <begin position="1"/>
        <end position="17"/>
    </location>
</feature>
<evidence type="ECO:0000256" key="1">
    <source>
        <dbReference type="SAM" id="SignalP"/>
    </source>
</evidence>
<proteinExistence type="predicted"/>
<organism evidence="2">
    <name type="scientific">Pararge aegeria</name>
    <name type="common">speckled wood butterfly</name>
    <dbReference type="NCBI Taxonomy" id="116150"/>
    <lineage>
        <taxon>Eukaryota</taxon>
        <taxon>Metazoa</taxon>
        <taxon>Ecdysozoa</taxon>
        <taxon>Arthropoda</taxon>
        <taxon>Hexapoda</taxon>
        <taxon>Insecta</taxon>
        <taxon>Pterygota</taxon>
        <taxon>Neoptera</taxon>
        <taxon>Endopterygota</taxon>
        <taxon>Lepidoptera</taxon>
        <taxon>Glossata</taxon>
        <taxon>Ditrysia</taxon>
        <taxon>Papilionoidea</taxon>
        <taxon>Nymphalidae</taxon>
        <taxon>Satyrinae</taxon>
        <taxon>Satyrini</taxon>
        <taxon>Parargina</taxon>
        <taxon>Pararge</taxon>
    </lineage>
</organism>
<accession>S4PHA5</accession>
<dbReference type="EMBL" id="GAIX01003342">
    <property type="protein sequence ID" value="JAA89218.1"/>
    <property type="molecule type" value="Transcribed_RNA"/>
</dbReference>
<reference evidence="2" key="1">
    <citation type="journal article" date="2013" name="BMC Genomics">
        <title>Unscrambling butterfly oogenesis.</title>
        <authorList>
            <person name="Carter J.M."/>
            <person name="Baker S.C."/>
            <person name="Pink R."/>
            <person name="Carter D.R."/>
            <person name="Collins A."/>
            <person name="Tomlin J."/>
            <person name="Gibbs M."/>
            <person name="Breuker C.J."/>
        </authorList>
    </citation>
    <scope>NUCLEOTIDE SEQUENCE</scope>
    <source>
        <tissue evidence="2">Ovary</tissue>
    </source>
</reference>
<evidence type="ECO:0008006" key="3">
    <source>
        <dbReference type="Google" id="ProtNLM"/>
    </source>
</evidence>
<sequence>MKMTHFFLFSKLTYLVTKTILGPQSSFSIDQYTSVCVCASPSINHIFQFSPVRKHHKNFISYSSTFVVQINKMQIFGRTTSICLCNHFFQAIPMFLVVI</sequence>
<protein>
    <recommendedName>
        <fullName evidence="3">Secreted protein</fullName>
    </recommendedName>
</protein>